<organism evidence="1 2">
    <name type="scientific">Paenibacillus typhae</name>
    <dbReference type="NCBI Taxonomy" id="1174501"/>
    <lineage>
        <taxon>Bacteria</taxon>
        <taxon>Bacillati</taxon>
        <taxon>Bacillota</taxon>
        <taxon>Bacilli</taxon>
        <taxon>Bacillales</taxon>
        <taxon>Paenibacillaceae</taxon>
        <taxon>Paenibacillus</taxon>
    </lineage>
</organism>
<reference evidence="2" key="1">
    <citation type="submission" date="2016-10" db="EMBL/GenBank/DDBJ databases">
        <authorList>
            <person name="Varghese N."/>
            <person name="Submissions S."/>
        </authorList>
    </citation>
    <scope>NUCLEOTIDE SEQUENCE [LARGE SCALE GENOMIC DNA]</scope>
    <source>
        <strain evidence="2">CGMCC 1.11012</strain>
    </source>
</reference>
<dbReference type="AlphaFoldDB" id="A0A1G9B6W0"/>
<proteinExistence type="predicted"/>
<accession>A0A1G9B6W0</accession>
<dbReference type="Proteomes" id="UP000199050">
    <property type="component" value="Unassembled WGS sequence"/>
</dbReference>
<dbReference type="STRING" id="1174501.SAMN05216192_13938"/>
<keyword evidence="2" id="KW-1185">Reference proteome</keyword>
<evidence type="ECO:0000313" key="2">
    <source>
        <dbReference type="Proteomes" id="UP000199050"/>
    </source>
</evidence>
<evidence type="ECO:0008006" key="3">
    <source>
        <dbReference type="Google" id="ProtNLM"/>
    </source>
</evidence>
<dbReference type="EMBL" id="FNDX01000039">
    <property type="protein sequence ID" value="SDK35223.1"/>
    <property type="molecule type" value="Genomic_DNA"/>
</dbReference>
<evidence type="ECO:0000313" key="1">
    <source>
        <dbReference type="EMBL" id="SDK35223.1"/>
    </source>
</evidence>
<name>A0A1G9B6W0_9BACL</name>
<dbReference type="InterPro" id="IPR021257">
    <property type="entry name" value="DUF2809"/>
</dbReference>
<dbReference type="Pfam" id="PF10990">
    <property type="entry name" value="DUF2809"/>
    <property type="match status" value="1"/>
</dbReference>
<protein>
    <recommendedName>
        <fullName evidence="3">DUF2809 domain-containing protein</fullName>
    </recommendedName>
</protein>
<gene>
    <name evidence="1" type="ORF">SAMN05216192_13938</name>
</gene>
<dbReference type="OrthoDB" id="5360192at2"/>
<sequence>MVYFGFRLLLSRRSVAVALGLSMLFSFSIEFSQLYQAAWINEVRATLAGGLILGRGFLWIDLLRYTAGICGACILDRLCLNRASPVINKLDGDEIP</sequence>